<evidence type="ECO:0000256" key="1">
    <source>
        <dbReference type="ARBA" id="ARBA00009986"/>
    </source>
</evidence>
<protein>
    <recommendedName>
        <fullName evidence="4">Aldehyde dehydrogenase</fullName>
    </recommendedName>
</protein>
<evidence type="ECO:0000256" key="2">
    <source>
        <dbReference type="ARBA" id="ARBA00023002"/>
    </source>
</evidence>
<dbReference type="OrthoDB" id="9812625at2"/>
<evidence type="ECO:0000256" key="7">
    <source>
        <dbReference type="RuleBase" id="RU003345"/>
    </source>
</evidence>
<dbReference type="STRING" id="314285.KT71_02787"/>
<evidence type="ECO:0000256" key="6">
    <source>
        <dbReference type="PROSITE-ProRule" id="PRU10007"/>
    </source>
</evidence>
<dbReference type="HOGENOM" id="CLU_005391_3_6_6"/>
<keyword evidence="2 4" id="KW-0560">Oxidoreductase</keyword>
<comment type="similarity">
    <text evidence="1 4 7">Belongs to the aldehyde dehydrogenase family.</text>
</comment>
<dbReference type="InterPro" id="IPR029510">
    <property type="entry name" value="Ald_DH_CS_GLU"/>
</dbReference>
<accession>A4A769</accession>
<dbReference type="Gene3D" id="3.40.309.10">
    <property type="entry name" value="Aldehyde Dehydrogenase, Chain A, domain 2"/>
    <property type="match status" value="1"/>
</dbReference>
<dbReference type="InterPro" id="IPR016162">
    <property type="entry name" value="Ald_DH_N"/>
</dbReference>
<proteinExistence type="inferred from homology"/>
<dbReference type="GO" id="GO:0005737">
    <property type="term" value="C:cytoplasm"/>
    <property type="evidence" value="ECO:0007669"/>
    <property type="project" value="TreeGrafter"/>
</dbReference>
<evidence type="ECO:0000313" key="9">
    <source>
        <dbReference type="EMBL" id="EAQ98138.1"/>
    </source>
</evidence>
<dbReference type="PANTHER" id="PTHR43570">
    <property type="entry name" value="ALDEHYDE DEHYDROGENASE"/>
    <property type="match status" value="1"/>
</dbReference>
<sequence>MVSVVIATLHHEGEPTVQTTIKTMNAILEQQKAAFQKNPMPTLKERTEWLDAIIAMMLEYRPKILDALNTDFGTHPTLQGDFIEVFGMLARAEYNKTKLDEWMQPSLRETDPSMHGESSAYVLRQPKGVIGNMSPWNFPFDLTIGPLCDMLAAGNRVMIKPSEISSACSELLLEMINATFNEDHVAVVLGDLDVAKAFPALPFDHLLYTGNPGVARQVAAAAAPNLTPLTLELGGKSPTVFTPGGVTAANVADCLRIKMIKNGQMCVSPDYALVPRADLENFVSLAKAFISKEAPDYVAGDDITGIINDRHYARIESILDDARTRESQIEQLTGESDAAARRMALSLVVNPSEDSLVMTEEIFGPIMAVVPYDSLDEGIAYINARERPLGLYVYGSDKALCDEVINRTSSGGVTVNGAALHASLPGMGFGGTGNSGYGRHHGIEGFMEFTNPRGIMNVDPAAMAIEIAPPYGETAKAIHQSMIEG</sequence>
<evidence type="ECO:0000256" key="5">
    <source>
        <dbReference type="PIRSR" id="PIRSR036492-1"/>
    </source>
</evidence>
<keyword evidence="10" id="KW-1185">Reference proteome</keyword>
<keyword evidence="3" id="KW-0520">NAD</keyword>
<feature type="domain" description="Aldehyde dehydrogenase" evidence="8">
    <location>
        <begin position="21"/>
        <end position="453"/>
    </location>
</feature>
<dbReference type="PANTHER" id="PTHR43570:SF20">
    <property type="entry name" value="ALDEHYDE DEHYDROGENASE ALDX-RELATED"/>
    <property type="match status" value="1"/>
</dbReference>
<reference evidence="9 10" key="2">
    <citation type="journal article" date="2009" name="PLoS ONE">
        <title>The photosynthetic apparatus and its regulation in the aerobic gammaproteobacterium Congregibacter litoralis gen. nov., sp. nov.</title>
        <authorList>
            <person name="Spring S."/>
            <person name="Lunsdorf H."/>
            <person name="Fuchs B.M."/>
            <person name="Tindall B.J."/>
        </authorList>
    </citation>
    <scope>NUCLEOTIDE SEQUENCE [LARGE SCALE GENOMIC DNA]</scope>
    <source>
        <strain evidence="9">KT71</strain>
    </source>
</reference>
<reference evidence="9 10" key="1">
    <citation type="journal article" date="2007" name="Proc. Natl. Acad. Sci. U.S.A.">
        <title>Characterization of a marine gammaproteobacterium capable of aerobic anoxygenic photosynthesis.</title>
        <authorList>
            <person name="Fuchs B.M."/>
            <person name="Spring S."/>
            <person name="Teeling H."/>
            <person name="Quast C."/>
            <person name="Wulf J."/>
            <person name="Schattenhofer M."/>
            <person name="Yan S."/>
            <person name="Ferriera S."/>
            <person name="Johnson J."/>
            <person name="Glockner F.O."/>
            <person name="Amann R."/>
        </authorList>
    </citation>
    <scope>NUCLEOTIDE SEQUENCE [LARGE SCALE GENOMIC DNA]</scope>
    <source>
        <strain evidence="9">KT71</strain>
    </source>
</reference>
<evidence type="ECO:0000256" key="4">
    <source>
        <dbReference type="PIRNR" id="PIRNR036492"/>
    </source>
</evidence>
<dbReference type="AlphaFoldDB" id="A4A769"/>
<dbReference type="PROSITE" id="PS00687">
    <property type="entry name" value="ALDEHYDE_DEHYDR_GLU"/>
    <property type="match status" value="1"/>
</dbReference>
<feature type="active site" evidence="5">
    <location>
        <position position="266"/>
    </location>
</feature>
<dbReference type="GO" id="GO:0004029">
    <property type="term" value="F:aldehyde dehydrogenase (NAD+) activity"/>
    <property type="evidence" value="ECO:0007669"/>
    <property type="project" value="TreeGrafter"/>
</dbReference>
<organism evidence="9 10">
    <name type="scientific">Congregibacter litoralis KT71</name>
    <dbReference type="NCBI Taxonomy" id="314285"/>
    <lineage>
        <taxon>Bacteria</taxon>
        <taxon>Pseudomonadati</taxon>
        <taxon>Pseudomonadota</taxon>
        <taxon>Gammaproteobacteria</taxon>
        <taxon>Cellvibrionales</taxon>
        <taxon>Halieaceae</taxon>
        <taxon>Congregibacter</taxon>
    </lineage>
</organism>
<evidence type="ECO:0000256" key="3">
    <source>
        <dbReference type="ARBA" id="ARBA00023027"/>
    </source>
</evidence>
<gene>
    <name evidence="9" type="ORF">KT71_02787</name>
</gene>
<dbReference type="InterPro" id="IPR012394">
    <property type="entry name" value="Aldehyde_DH_NAD(P)"/>
</dbReference>
<name>A4A769_9GAMM</name>
<evidence type="ECO:0000259" key="8">
    <source>
        <dbReference type="Pfam" id="PF00171"/>
    </source>
</evidence>
<feature type="active site" evidence="5 6">
    <location>
        <position position="232"/>
    </location>
</feature>
<dbReference type="eggNOG" id="COG1012">
    <property type="taxonomic scope" value="Bacteria"/>
</dbReference>
<dbReference type="InterPro" id="IPR016163">
    <property type="entry name" value="Ald_DH_C"/>
</dbReference>
<evidence type="ECO:0000313" key="10">
    <source>
        <dbReference type="Proteomes" id="UP000019205"/>
    </source>
</evidence>
<dbReference type="Gene3D" id="3.40.605.10">
    <property type="entry name" value="Aldehyde Dehydrogenase, Chain A, domain 1"/>
    <property type="match status" value="1"/>
</dbReference>
<dbReference type="GO" id="GO:0006081">
    <property type="term" value="P:aldehyde metabolic process"/>
    <property type="evidence" value="ECO:0007669"/>
    <property type="project" value="InterPro"/>
</dbReference>
<dbReference type="InterPro" id="IPR016161">
    <property type="entry name" value="Ald_DH/histidinol_DH"/>
</dbReference>
<dbReference type="EMBL" id="AAOA02000002">
    <property type="protein sequence ID" value="EAQ98138.1"/>
    <property type="molecule type" value="Genomic_DNA"/>
</dbReference>
<dbReference type="InterPro" id="IPR015590">
    <property type="entry name" value="Aldehyde_DH_dom"/>
</dbReference>
<dbReference type="SUPFAM" id="SSF53720">
    <property type="entry name" value="ALDH-like"/>
    <property type="match status" value="1"/>
</dbReference>
<comment type="caution">
    <text evidence="9">The sequence shown here is derived from an EMBL/GenBank/DDBJ whole genome shotgun (WGS) entry which is preliminary data.</text>
</comment>
<dbReference type="Proteomes" id="UP000019205">
    <property type="component" value="Chromosome"/>
</dbReference>
<dbReference type="PIRSF" id="PIRSF036492">
    <property type="entry name" value="ALDH"/>
    <property type="match status" value="1"/>
</dbReference>
<dbReference type="Pfam" id="PF00171">
    <property type="entry name" value="Aldedh"/>
    <property type="match status" value="1"/>
</dbReference>